<dbReference type="AlphaFoldDB" id="A0AAV4JE43"/>
<gene>
    <name evidence="2" type="ORF">ElyMa_006878500</name>
</gene>
<name>A0AAV4JE43_9GAST</name>
<proteinExistence type="predicted"/>
<feature type="region of interest" description="Disordered" evidence="1">
    <location>
        <begin position="1"/>
        <end position="25"/>
    </location>
</feature>
<sequence>MNNLQESAHPPDRQTACRDSRLARSGHTHKAVTRLVFSGCLPGDGRRKTRLTRAPCGVYRAALFIDLGRQLYVTFA</sequence>
<protein>
    <submittedName>
        <fullName evidence="2">Uncharacterized protein</fullName>
    </submittedName>
</protein>
<dbReference type="EMBL" id="BMAT01013766">
    <property type="protein sequence ID" value="GFS19661.1"/>
    <property type="molecule type" value="Genomic_DNA"/>
</dbReference>
<reference evidence="2 3" key="1">
    <citation type="journal article" date="2021" name="Elife">
        <title>Chloroplast acquisition without the gene transfer in kleptoplastic sea slugs, Plakobranchus ocellatus.</title>
        <authorList>
            <person name="Maeda T."/>
            <person name="Takahashi S."/>
            <person name="Yoshida T."/>
            <person name="Shimamura S."/>
            <person name="Takaki Y."/>
            <person name="Nagai Y."/>
            <person name="Toyoda A."/>
            <person name="Suzuki Y."/>
            <person name="Arimoto A."/>
            <person name="Ishii H."/>
            <person name="Satoh N."/>
            <person name="Nishiyama T."/>
            <person name="Hasebe M."/>
            <person name="Maruyama T."/>
            <person name="Minagawa J."/>
            <person name="Obokata J."/>
            <person name="Shigenobu S."/>
        </authorList>
    </citation>
    <scope>NUCLEOTIDE SEQUENCE [LARGE SCALE GENOMIC DNA]</scope>
</reference>
<evidence type="ECO:0000313" key="2">
    <source>
        <dbReference type="EMBL" id="GFS19661.1"/>
    </source>
</evidence>
<evidence type="ECO:0000313" key="3">
    <source>
        <dbReference type="Proteomes" id="UP000762676"/>
    </source>
</evidence>
<accession>A0AAV4JE43</accession>
<comment type="caution">
    <text evidence="2">The sequence shown here is derived from an EMBL/GenBank/DDBJ whole genome shotgun (WGS) entry which is preliminary data.</text>
</comment>
<feature type="compositionally biased region" description="Basic and acidic residues" evidence="1">
    <location>
        <begin position="9"/>
        <end position="22"/>
    </location>
</feature>
<organism evidence="2 3">
    <name type="scientific">Elysia marginata</name>
    <dbReference type="NCBI Taxonomy" id="1093978"/>
    <lineage>
        <taxon>Eukaryota</taxon>
        <taxon>Metazoa</taxon>
        <taxon>Spiralia</taxon>
        <taxon>Lophotrochozoa</taxon>
        <taxon>Mollusca</taxon>
        <taxon>Gastropoda</taxon>
        <taxon>Heterobranchia</taxon>
        <taxon>Euthyneura</taxon>
        <taxon>Panpulmonata</taxon>
        <taxon>Sacoglossa</taxon>
        <taxon>Placobranchoidea</taxon>
        <taxon>Plakobranchidae</taxon>
        <taxon>Elysia</taxon>
    </lineage>
</organism>
<dbReference type="Proteomes" id="UP000762676">
    <property type="component" value="Unassembled WGS sequence"/>
</dbReference>
<keyword evidence="3" id="KW-1185">Reference proteome</keyword>
<evidence type="ECO:0000256" key="1">
    <source>
        <dbReference type="SAM" id="MobiDB-lite"/>
    </source>
</evidence>